<dbReference type="GO" id="GO:0006952">
    <property type="term" value="P:defense response"/>
    <property type="evidence" value="ECO:0007669"/>
    <property type="project" value="UniProtKB-KW"/>
</dbReference>
<feature type="domain" description="NB-ARC" evidence="7">
    <location>
        <begin position="174"/>
        <end position="342"/>
    </location>
</feature>
<dbReference type="InterPro" id="IPR027417">
    <property type="entry name" value="P-loop_NTPase"/>
</dbReference>
<dbReference type="InterPro" id="IPR036388">
    <property type="entry name" value="WH-like_DNA-bd_sf"/>
</dbReference>
<dbReference type="Gene3D" id="1.20.5.4130">
    <property type="match status" value="1"/>
</dbReference>
<keyword evidence="12" id="KW-1185">Reference proteome</keyword>
<name>A0AAN7E532_QUERU</name>
<feature type="coiled-coil region" evidence="6">
    <location>
        <begin position="41"/>
        <end position="88"/>
    </location>
</feature>
<dbReference type="Pfam" id="PF25019">
    <property type="entry name" value="LRR_R13L1-DRL21"/>
    <property type="match status" value="1"/>
</dbReference>
<organism evidence="11 12">
    <name type="scientific">Quercus rubra</name>
    <name type="common">Northern red oak</name>
    <name type="synonym">Quercus borealis</name>
    <dbReference type="NCBI Taxonomy" id="3512"/>
    <lineage>
        <taxon>Eukaryota</taxon>
        <taxon>Viridiplantae</taxon>
        <taxon>Streptophyta</taxon>
        <taxon>Embryophyta</taxon>
        <taxon>Tracheophyta</taxon>
        <taxon>Spermatophyta</taxon>
        <taxon>Magnoliopsida</taxon>
        <taxon>eudicotyledons</taxon>
        <taxon>Gunneridae</taxon>
        <taxon>Pentapetalae</taxon>
        <taxon>rosids</taxon>
        <taxon>fabids</taxon>
        <taxon>Fagales</taxon>
        <taxon>Fagaceae</taxon>
        <taxon>Quercus</taxon>
    </lineage>
</organism>
<feature type="domain" description="R13L1/DRL21-like LRR repeat region" evidence="10">
    <location>
        <begin position="682"/>
        <end position="805"/>
    </location>
</feature>
<gene>
    <name evidence="11" type="ORF">RGQ29_005390</name>
</gene>
<evidence type="ECO:0000259" key="7">
    <source>
        <dbReference type="Pfam" id="PF00931"/>
    </source>
</evidence>
<proteinExistence type="predicted"/>
<dbReference type="InterPro" id="IPR041118">
    <property type="entry name" value="Rx_N"/>
</dbReference>
<dbReference type="GO" id="GO:0051707">
    <property type="term" value="P:response to other organism"/>
    <property type="evidence" value="ECO:0007669"/>
    <property type="project" value="UniProtKB-ARBA"/>
</dbReference>
<dbReference type="Pfam" id="PF23559">
    <property type="entry name" value="WHD_DRP"/>
    <property type="match status" value="1"/>
</dbReference>
<dbReference type="InterPro" id="IPR058922">
    <property type="entry name" value="WHD_DRP"/>
</dbReference>
<dbReference type="FunFam" id="3.40.50.300:FF:001091">
    <property type="entry name" value="Probable disease resistance protein At1g61300"/>
    <property type="match status" value="1"/>
</dbReference>
<evidence type="ECO:0008006" key="13">
    <source>
        <dbReference type="Google" id="ProtNLM"/>
    </source>
</evidence>
<dbReference type="Gene3D" id="1.10.10.10">
    <property type="entry name" value="Winged helix-like DNA-binding domain superfamily/Winged helix DNA-binding domain"/>
    <property type="match status" value="1"/>
</dbReference>
<dbReference type="InterPro" id="IPR032675">
    <property type="entry name" value="LRR_dom_sf"/>
</dbReference>
<accession>A0AAN7E532</accession>
<dbReference type="Gene3D" id="3.80.10.10">
    <property type="entry name" value="Ribonuclease Inhibitor"/>
    <property type="match status" value="2"/>
</dbReference>
<dbReference type="InterPro" id="IPR042197">
    <property type="entry name" value="Apaf_helical"/>
</dbReference>
<dbReference type="GO" id="GO:0005524">
    <property type="term" value="F:ATP binding"/>
    <property type="evidence" value="ECO:0007669"/>
    <property type="project" value="UniProtKB-KW"/>
</dbReference>
<evidence type="ECO:0000256" key="1">
    <source>
        <dbReference type="ARBA" id="ARBA00022614"/>
    </source>
</evidence>
<feature type="domain" description="Disease resistance protein winged helix" evidence="9">
    <location>
        <begin position="424"/>
        <end position="492"/>
    </location>
</feature>
<dbReference type="Pfam" id="PF18052">
    <property type="entry name" value="Rx_N"/>
    <property type="match status" value="1"/>
</dbReference>
<dbReference type="Pfam" id="PF00931">
    <property type="entry name" value="NB-ARC"/>
    <property type="match status" value="1"/>
</dbReference>
<evidence type="ECO:0000313" key="11">
    <source>
        <dbReference type="EMBL" id="KAK4562884.1"/>
    </source>
</evidence>
<dbReference type="SUPFAM" id="SSF52058">
    <property type="entry name" value="L domain-like"/>
    <property type="match status" value="2"/>
</dbReference>
<evidence type="ECO:0000313" key="12">
    <source>
        <dbReference type="Proteomes" id="UP001324115"/>
    </source>
</evidence>
<keyword evidence="1" id="KW-0433">Leucine-rich repeat</keyword>
<sequence length="1255" mass="142545">MAAVAVGGAFLSATLRVLFDRMASPEVLDFIRGRKVPDNLLVKLETSCLALNAVLNDAEEKEISNPPVKKWLDELRDAVCDAENLLDEIATVALQCQLEAKNKVRNCIPVSFNRSGVRLKSKIEEIIIRLEDLAKQKDVIGLRERVGGKSSQKLPTTSLIEDTGIYGRDSDKEPIVNLLLSNDAKCNDNLCVIPIVGMGGVGKTTLAQLIYNDKRITEHFSLRVWVFVSEEFDLLRISKLILEEVTSQICDTTNFNMIQTRLKESLMGKKFFLVLDDVWNEKNGDWEVLRNPFKYGASGSKIIVTTRHEHVASIMRTVPICYLNHLSNEDCWLIFAKYAFVNGNSLAYPQLEAIGRQIIKKCDGLPLAAKALGALLRYKLDVEEWDKILESEIWGMPNDVLPALRLSYYYLPSHLKRCFAYCSLFPKDYVFKKQELIQLWMAEGFLQQLDDNREMEDVGDEYFLDLVSRSLMQRSNVNKLHFVMHDLVHDLAKFVSGRFCFRLEGDKINKIIHKTHHFSYLKKQYETSKRFEALYKAKQLRTFLPLESHEANVDFYLTKNVPYDLLLMLRCLRVLSLSHYSNMIGLPESIGDFIHLRYVDLSCTKIESLPNSVCKLYNLQTLDLSGCEFLVMLPTNMRKLVNLRHLDISRTSIKKMPIQMGGLKHLRTLTKFIVDKDSGFQIGELGELSNLRGTILISKLQNVINPMDVLKAKLKAKRHIEELKLEWDTNGIVSQSERDVLEHLLPHTNLKRLFINSYSGTSFPSWVGDRSFTNITVLHLKSCRCCPSLPSLGQLPSLQDLSIVGFDKVVRVGPDFYGSCSSAVTPFASLRILKFEGMLNWEEWLCYDGENEQGGAFLRLQDLYLVDCPKLSGSLPKQIPSLSTLVISNCSQLETSLPSAPAIRDLRLMFCNEVLLKEMPAKLNELRMEGFHNLESLLDGAMDHNHCLEELIIWDCPVLKFLPRGGLLTSLKKLGILNCKELQFPTYPSYSSLESLYISHSCNSLMSFPLDIFPKLCYLGIKMCRDMESLSVSEGHHLDLLVLEIEECPNFVAFPSGGLPAPNLTRLKVTSCPRLVSLPQNMHLLLPSLQSLYIEDCPQVDLFPEGGLPTNLNRFVIDVSEKLFANRMDWGLQRLCSLQILLFSNLAGDCQDVQSFPEENLLPTSLSTLGIAGFPNLRSLDKRGLQHLTSLEELWIKDCPKLKHMPTKKGMPISISHLQIRQCSLLTKRLQRKKGKEWRKIAHIPFIEIGDEVIS</sequence>
<dbReference type="PRINTS" id="PR00364">
    <property type="entry name" value="DISEASERSIST"/>
</dbReference>
<dbReference type="SUPFAM" id="SSF52540">
    <property type="entry name" value="P-loop containing nucleoside triphosphate hydrolases"/>
    <property type="match status" value="1"/>
</dbReference>
<evidence type="ECO:0000256" key="5">
    <source>
        <dbReference type="ARBA" id="ARBA00022840"/>
    </source>
</evidence>
<evidence type="ECO:0000259" key="8">
    <source>
        <dbReference type="Pfam" id="PF18052"/>
    </source>
</evidence>
<dbReference type="EMBL" id="JAXUIC010000011">
    <property type="protein sequence ID" value="KAK4562884.1"/>
    <property type="molecule type" value="Genomic_DNA"/>
</dbReference>
<evidence type="ECO:0000259" key="9">
    <source>
        <dbReference type="Pfam" id="PF23559"/>
    </source>
</evidence>
<dbReference type="InterPro" id="IPR056789">
    <property type="entry name" value="LRR_R13L1-DRL21"/>
</dbReference>
<dbReference type="Proteomes" id="UP001324115">
    <property type="component" value="Unassembled WGS sequence"/>
</dbReference>
<reference evidence="11 12" key="1">
    <citation type="journal article" date="2023" name="G3 (Bethesda)">
        <title>A haplotype-resolved chromosome-scale genome for Quercus rubra L. provides insights into the genetics of adaptive traits for red oak species.</title>
        <authorList>
            <person name="Kapoor B."/>
            <person name="Jenkins J."/>
            <person name="Schmutz J."/>
            <person name="Zhebentyayeva T."/>
            <person name="Kuelheim C."/>
            <person name="Coggeshall M."/>
            <person name="Heim C."/>
            <person name="Lasky J.R."/>
            <person name="Leites L."/>
            <person name="Islam-Faridi N."/>
            <person name="Romero-Severson J."/>
            <person name="DeLeo V.L."/>
            <person name="Lucas S.M."/>
            <person name="Lazic D."/>
            <person name="Gailing O."/>
            <person name="Carlson J."/>
            <person name="Staton M."/>
        </authorList>
    </citation>
    <scope>NUCLEOTIDE SEQUENCE [LARGE SCALE GENOMIC DNA]</scope>
    <source>
        <strain evidence="11">Pseudo-F2</strain>
    </source>
</reference>
<protein>
    <recommendedName>
        <fullName evidence="13">Disease resistance RPP13-like protein 1</fullName>
    </recommendedName>
</protein>
<evidence type="ECO:0000256" key="6">
    <source>
        <dbReference type="SAM" id="Coils"/>
    </source>
</evidence>
<comment type="caution">
    <text evidence="11">The sequence shown here is derived from an EMBL/GenBank/DDBJ whole genome shotgun (WGS) entry which is preliminary data.</text>
</comment>
<dbReference type="FunFam" id="1.10.10.10:FF:000322">
    <property type="entry name" value="Probable disease resistance protein At1g63360"/>
    <property type="match status" value="1"/>
</dbReference>
<dbReference type="Gene3D" id="3.40.50.300">
    <property type="entry name" value="P-loop containing nucleotide triphosphate hydrolases"/>
    <property type="match status" value="1"/>
</dbReference>
<dbReference type="Gene3D" id="1.10.8.430">
    <property type="entry name" value="Helical domain of apoptotic protease-activating factors"/>
    <property type="match status" value="1"/>
</dbReference>
<keyword evidence="2" id="KW-0677">Repeat</keyword>
<evidence type="ECO:0000256" key="4">
    <source>
        <dbReference type="ARBA" id="ARBA00022821"/>
    </source>
</evidence>
<keyword evidence="5" id="KW-0067">ATP-binding</keyword>
<dbReference type="GO" id="GO:0043531">
    <property type="term" value="F:ADP binding"/>
    <property type="evidence" value="ECO:0007669"/>
    <property type="project" value="InterPro"/>
</dbReference>
<dbReference type="PANTHER" id="PTHR36766:SF51">
    <property type="entry name" value="DISEASE RESISTANCE RPP13-LIKE PROTEIN 1"/>
    <property type="match status" value="1"/>
</dbReference>
<dbReference type="AlphaFoldDB" id="A0AAN7E532"/>
<evidence type="ECO:0000256" key="3">
    <source>
        <dbReference type="ARBA" id="ARBA00022741"/>
    </source>
</evidence>
<keyword evidence="3" id="KW-0547">Nucleotide-binding</keyword>
<dbReference type="InterPro" id="IPR002182">
    <property type="entry name" value="NB-ARC"/>
</dbReference>
<keyword evidence="6" id="KW-0175">Coiled coil</keyword>
<evidence type="ECO:0000259" key="10">
    <source>
        <dbReference type="Pfam" id="PF25019"/>
    </source>
</evidence>
<dbReference type="PANTHER" id="PTHR36766">
    <property type="entry name" value="PLANT BROAD-SPECTRUM MILDEW RESISTANCE PROTEIN RPW8"/>
    <property type="match status" value="1"/>
</dbReference>
<feature type="domain" description="Disease resistance N-terminal" evidence="8">
    <location>
        <begin position="10"/>
        <end position="103"/>
    </location>
</feature>
<keyword evidence="4" id="KW-0611">Plant defense</keyword>
<evidence type="ECO:0000256" key="2">
    <source>
        <dbReference type="ARBA" id="ARBA00022737"/>
    </source>
</evidence>